<dbReference type="EMBL" id="BMHI01000002">
    <property type="protein sequence ID" value="GGB27058.1"/>
    <property type="molecule type" value="Genomic_DNA"/>
</dbReference>
<dbReference type="Proteomes" id="UP000636793">
    <property type="component" value="Unassembled WGS sequence"/>
</dbReference>
<dbReference type="InterPro" id="IPR000667">
    <property type="entry name" value="Peptidase_S13"/>
</dbReference>
<gene>
    <name evidence="4" type="ORF">GCM10011492_16700</name>
</gene>
<sequence>MSKRFAATAAAAVVVLAIGYETLDVYDVVPGPLTRSAAARPAVPEPGKTSVGPSVAPPTPTTASPLAAAEGPEQVPAKVQAKVAAALKKPDLAKKLGVVVADAKTGQVLLQKHENSAMTPASVTKLLSAWVVANTLDLNKPLTTKVVNGASDDRIVLVAGGDTALNPGKGDPEHVNGHAGLADLAAQVATSLKKRGTTSVTVGVDTSYAPGPLTAKHWDPDVVAAGYTARIAQLGLSTERATDPARPTPKDPVASTQQAFVKALSKHGITAKAGASTTAGKDATVLGHVESAPLLDVLGNALQTSDNAMIESLARQAAFHEGVGGSTAEVTAFVEKKLKDAGFDMKGVKLADVCGLSSGTTIPPRVLADVLLSGTTGKNKSFGEVLTRLSVGGYNGTLDNRFLQPSNNSAAGDVRAKTGSLTDVASLAGTVITADHRVLVFAVISNAAKSWGPYGTRAAIDDFVADLQKCGCSK</sequence>
<accession>A0A916T3F4</accession>
<proteinExistence type="inferred from homology"/>
<evidence type="ECO:0000313" key="4">
    <source>
        <dbReference type="EMBL" id="GGB27058.1"/>
    </source>
</evidence>
<evidence type="ECO:0008006" key="6">
    <source>
        <dbReference type="Google" id="ProtNLM"/>
    </source>
</evidence>
<name>A0A916T3F4_9MICO</name>
<dbReference type="GO" id="GO:0006508">
    <property type="term" value="P:proteolysis"/>
    <property type="evidence" value="ECO:0007669"/>
    <property type="project" value="InterPro"/>
</dbReference>
<dbReference type="PANTHER" id="PTHR30023">
    <property type="entry name" value="D-ALANYL-D-ALANINE CARBOXYPEPTIDASE"/>
    <property type="match status" value="1"/>
</dbReference>
<dbReference type="NCBIfam" id="TIGR00666">
    <property type="entry name" value="PBP4"/>
    <property type="match status" value="1"/>
</dbReference>
<dbReference type="Gene3D" id="3.40.710.10">
    <property type="entry name" value="DD-peptidase/beta-lactamase superfamily"/>
    <property type="match status" value="2"/>
</dbReference>
<evidence type="ECO:0000313" key="5">
    <source>
        <dbReference type="Proteomes" id="UP000636793"/>
    </source>
</evidence>
<comment type="similarity">
    <text evidence="1">Belongs to the peptidase S13 family.</text>
</comment>
<dbReference type="GO" id="GO:0000270">
    <property type="term" value="P:peptidoglycan metabolic process"/>
    <property type="evidence" value="ECO:0007669"/>
    <property type="project" value="TreeGrafter"/>
</dbReference>
<dbReference type="InterPro" id="IPR012338">
    <property type="entry name" value="Beta-lactam/transpept-like"/>
</dbReference>
<evidence type="ECO:0000256" key="2">
    <source>
        <dbReference type="ARBA" id="ARBA00022801"/>
    </source>
</evidence>
<reference evidence="4" key="2">
    <citation type="submission" date="2020-09" db="EMBL/GenBank/DDBJ databases">
        <authorList>
            <person name="Sun Q."/>
            <person name="Zhou Y."/>
        </authorList>
    </citation>
    <scope>NUCLEOTIDE SEQUENCE</scope>
    <source>
        <strain evidence="4">CGMCC 1.15085</strain>
    </source>
</reference>
<evidence type="ECO:0000256" key="1">
    <source>
        <dbReference type="ARBA" id="ARBA00006096"/>
    </source>
</evidence>
<dbReference type="SUPFAM" id="SSF56601">
    <property type="entry name" value="beta-lactamase/transpeptidase-like"/>
    <property type="match status" value="1"/>
</dbReference>
<keyword evidence="5" id="KW-1185">Reference proteome</keyword>
<dbReference type="PRINTS" id="PR00922">
    <property type="entry name" value="DADACBPTASE3"/>
</dbReference>
<dbReference type="GO" id="GO:0004185">
    <property type="term" value="F:serine-type carboxypeptidase activity"/>
    <property type="evidence" value="ECO:0007669"/>
    <property type="project" value="InterPro"/>
</dbReference>
<feature type="compositionally biased region" description="Low complexity" evidence="3">
    <location>
        <begin position="61"/>
        <end position="73"/>
    </location>
</feature>
<dbReference type="Pfam" id="PF02113">
    <property type="entry name" value="Peptidase_S13"/>
    <property type="match status" value="2"/>
</dbReference>
<comment type="caution">
    <text evidence="4">The sequence shown here is derived from an EMBL/GenBank/DDBJ whole genome shotgun (WGS) entry which is preliminary data.</text>
</comment>
<feature type="region of interest" description="Disordered" evidence="3">
    <location>
        <begin position="37"/>
        <end position="73"/>
    </location>
</feature>
<reference evidence="4" key="1">
    <citation type="journal article" date="2014" name="Int. J. Syst. Evol. Microbiol.">
        <title>Complete genome sequence of Corynebacterium casei LMG S-19264T (=DSM 44701T), isolated from a smear-ripened cheese.</title>
        <authorList>
            <consortium name="US DOE Joint Genome Institute (JGI-PGF)"/>
            <person name="Walter F."/>
            <person name="Albersmeier A."/>
            <person name="Kalinowski J."/>
            <person name="Ruckert C."/>
        </authorList>
    </citation>
    <scope>NUCLEOTIDE SEQUENCE</scope>
    <source>
        <strain evidence="4">CGMCC 1.15085</strain>
    </source>
</reference>
<organism evidence="4 5">
    <name type="scientific">Flexivirga endophytica</name>
    <dbReference type="NCBI Taxonomy" id="1849103"/>
    <lineage>
        <taxon>Bacteria</taxon>
        <taxon>Bacillati</taxon>
        <taxon>Actinomycetota</taxon>
        <taxon>Actinomycetes</taxon>
        <taxon>Micrococcales</taxon>
        <taxon>Dermacoccaceae</taxon>
        <taxon>Flexivirga</taxon>
    </lineage>
</organism>
<dbReference type="RefSeq" id="WP_188836483.1">
    <property type="nucleotide sequence ID" value="NZ_BMHI01000002.1"/>
</dbReference>
<keyword evidence="2" id="KW-0378">Hydrolase</keyword>
<dbReference type="AlphaFoldDB" id="A0A916T3F4"/>
<evidence type="ECO:0000256" key="3">
    <source>
        <dbReference type="SAM" id="MobiDB-lite"/>
    </source>
</evidence>
<protein>
    <recommendedName>
        <fullName evidence="6">D-alanyl-D-alanine carboxypeptidase/D-alanyl-D-alanine-endopeptidase</fullName>
    </recommendedName>
</protein>
<dbReference type="PANTHER" id="PTHR30023:SF0">
    <property type="entry name" value="PENICILLIN-SENSITIVE CARBOXYPEPTIDASE A"/>
    <property type="match status" value="1"/>
</dbReference>